<reference evidence="3 4" key="1">
    <citation type="submission" date="2017-03" db="EMBL/GenBank/DDBJ databases">
        <title>Genome sequencing of Shewanella japonica KCTC 22435.</title>
        <authorList>
            <person name="Kim K.M."/>
        </authorList>
    </citation>
    <scope>NUCLEOTIDE SEQUENCE [LARGE SCALE GENOMIC DNA]</scope>
    <source>
        <strain evidence="3 4">KCTC 22435</strain>
    </source>
</reference>
<evidence type="ECO:0000313" key="3">
    <source>
        <dbReference type="EMBL" id="ARD21263.1"/>
    </source>
</evidence>
<evidence type="ECO:0000259" key="2">
    <source>
        <dbReference type="Pfam" id="PF13372"/>
    </source>
</evidence>
<dbReference type="Proteomes" id="UP000191820">
    <property type="component" value="Chromosome"/>
</dbReference>
<dbReference type="SUPFAM" id="SSF56935">
    <property type="entry name" value="Porins"/>
    <property type="match status" value="1"/>
</dbReference>
<organism evidence="3 4">
    <name type="scientific">Shewanella japonica</name>
    <dbReference type="NCBI Taxonomy" id="93973"/>
    <lineage>
        <taxon>Bacteria</taxon>
        <taxon>Pseudomonadati</taxon>
        <taxon>Pseudomonadota</taxon>
        <taxon>Gammaproteobacteria</taxon>
        <taxon>Alteromonadales</taxon>
        <taxon>Shewanellaceae</taxon>
        <taxon>Shewanella</taxon>
    </lineage>
</organism>
<evidence type="ECO:0000313" key="4">
    <source>
        <dbReference type="Proteomes" id="UP000191820"/>
    </source>
</evidence>
<feature type="signal peptide" evidence="1">
    <location>
        <begin position="1"/>
        <end position="21"/>
    </location>
</feature>
<dbReference type="InterPro" id="IPR025388">
    <property type="entry name" value="Alginate_export_dom"/>
</dbReference>
<gene>
    <name evidence="3" type="ORF">SJ2017_0932</name>
</gene>
<sequence>MKLTTLTLAVLAGLATSAAYAESESVDPLKKAFIDDSSVNVQFRLRYEDVDVANVDQQNQTTLRTRLTYQTGDIYNLFALAEVDDVRSTDNEPLIGDYKYTQINQGFIGYKGPAETLAKLGRQRILLDNQRFVGGVGFRQNEQTYDAVSVKNTAIENLTAYYAYVANVNRIFPEGSGKEEHENETSLININYKGLEFVNLSGYGYLIDNTDVAAFSTDTFGVRATGNIKLDALKVSYEAEYAQQSEGGDNPVSYSADYYKLGAGIDFDAFGAKIGYEVLGSDSGKAGFITPLATLHAFNGWTDKFLFGGKGNWDNGLVDTHVIVTGKIAGLKLLAKYHQFESDYGDIDMGTEWGVAATYPFAKHYSLGVKYASFSGADEGYDFSNDTDKLWLTFQANY</sequence>
<dbReference type="InterPro" id="IPR023614">
    <property type="entry name" value="Porin_dom_sf"/>
</dbReference>
<keyword evidence="4" id="KW-1185">Reference proteome</keyword>
<dbReference type="Gene3D" id="2.40.160.10">
    <property type="entry name" value="Porin"/>
    <property type="match status" value="1"/>
</dbReference>
<feature type="chain" id="PRO_5045750186" description="Alginate export domain-containing protein" evidence="1">
    <location>
        <begin position="22"/>
        <end position="398"/>
    </location>
</feature>
<protein>
    <recommendedName>
        <fullName evidence="2">Alginate export domain-containing protein</fullName>
    </recommendedName>
</protein>
<keyword evidence="1" id="KW-0732">Signal</keyword>
<dbReference type="Pfam" id="PF13372">
    <property type="entry name" value="Alginate_exp"/>
    <property type="match status" value="1"/>
</dbReference>
<proteinExistence type="predicted"/>
<feature type="domain" description="Alginate export" evidence="2">
    <location>
        <begin position="54"/>
        <end position="276"/>
    </location>
</feature>
<dbReference type="RefSeq" id="WP_055024782.1">
    <property type="nucleotide sequence ID" value="NZ_CP020472.1"/>
</dbReference>
<name>A0ABM6JK63_9GAMM</name>
<evidence type="ECO:0000256" key="1">
    <source>
        <dbReference type="SAM" id="SignalP"/>
    </source>
</evidence>
<accession>A0ABM6JK63</accession>
<dbReference type="EMBL" id="CP020472">
    <property type="protein sequence ID" value="ARD21263.1"/>
    <property type="molecule type" value="Genomic_DNA"/>
</dbReference>